<dbReference type="AlphaFoldDB" id="A0A5M9IV42"/>
<evidence type="ECO:0000256" key="2">
    <source>
        <dbReference type="PROSITE-ProRule" id="PRU00464"/>
    </source>
</evidence>
<accession>A0A5M9IV42</accession>
<protein>
    <submittedName>
        <fullName evidence="4">Putative HIT-like protein</fullName>
    </submittedName>
</protein>
<sequence length="167" mass="18418">MVDTTKPTMKPAVIQMDCIFCSIVQKTSPAHILWEDDQHMAFLSIFPNTPGFSVVIPKQHYGSYAFAQSDEVLAGLAVAAKKTALQIDRAFPDVARTGMMLEGYGVDHLHAKLFPMHGTGQDSTFKPLSSKVDKFFEAYEGYISSHDHVRADDKGLAELAAHIRSFA</sequence>
<dbReference type="SUPFAM" id="SSF54197">
    <property type="entry name" value="HIT-like"/>
    <property type="match status" value="1"/>
</dbReference>
<evidence type="ECO:0000259" key="3">
    <source>
        <dbReference type="PROSITE" id="PS51084"/>
    </source>
</evidence>
<dbReference type="PANTHER" id="PTHR46648:SF1">
    <property type="entry name" value="ADENOSINE 5'-MONOPHOSPHORAMIDASE HNT1"/>
    <property type="match status" value="1"/>
</dbReference>
<proteinExistence type="predicted"/>
<dbReference type="Gene3D" id="3.30.428.10">
    <property type="entry name" value="HIT-like"/>
    <property type="match status" value="1"/>
</dbReference>
<dbReference type="InterPro" id="IPR011146">
    <property type="entry name" value="HIT-like"/>
</dbReference>
<evidence type="ECO:0000313" key="4">
    <source>
        <dbReference type="EMBL" id="KAA8559749.1"/>
    </source>
</evidence>
<dbReference type="InterPro" id="IPR036265">
    <property type="entry name" value="HIT-like_sf"/>
</dbReference>
<dbReference type="Pfam" id="PF01230">
    <property type="entry name" value="HIT"/>
    <property type="match status" value="1"/>
</dbReference>
<feature type="domain" description="HIT" evidence="3">
    <location>
        <begin position="19"/>
        <end position="125"/>
    </location>
</feature>
<dbReference type="GO" id="GO:0003824">
    <property type="term" value="F:catalytic activity"/>
    <property type="evidence" value="ECO:0007669"/>
    <property type="project" value="InterPro"/>
</dbReference>
<dbReference type="PRINTS" id="PR00332">
    <property type="entry name" value="HISTRIAD"/>
</dbReference>
<comment type="caution">
    <text evidence="2">Lacks conserved residue(s) required for the propagation of feature annotation.</text>
</comment>
<reference evidence="4 5" key="1">
    <citation type="journal article" date="2018" name="Plant Biotechnol. Rep.">
        <title>Diversity and antifungal activity of endophytic bacteria associated with Panax ginseng seedlings.</title>
        <authorList>
            <person name="Park J.M."/>
            <person name="Hong C.E."/>
            <person name="Jo S.H."/>
        </authorList>
    </citation>
    <scope>NUCLEOTIDE SEQUENCE [LARGE SCALE GENOMIC DNA]</scope>
    <source>
        <strain evidence="4 5">PgKB38</strain>
    </source>
</reference>
<dbReference type="Proteomes" id="UP000323425">
    <property type="component" value="Unassembled WGS sequence"/>
</dbReference>
<dbReference type="PROSITE" id="PS51084">
    <property type="entry name" value="HIT_2"/>
    <property type="match status" value="1"/>
</dbReference>
<dbReference type="GO" id="GO:0009117">
    <property type="term" value="P:nucleotide metabolic process"/>
    <property type="evidence" value="ECO:0007669"/>
    <property type="project" value="TreeGrafter"/>
</dbReference>
<evidence type="ECO:0000256" key="1">
    <source>
        <dbReference type="PIRSR" id="PIRSR601310-1"/>
    </source>
</evidence>
<organism evidence="4 5">
    <name type="scientific">Pseudomonas extremaustralis</name>
    <dbReference type="NCBI Taxonomy" id="359110"/>
    <lineage>
        <taxon>Bacteria</taxon>
        <taxon>Pseudomonadati</taxon>
        <taxon>Pseudomonadota</taxon>
        <taxon>Gammaproteobacteria</taxon>
        <taxon>Pseudomonadales</taxon>
        <taxon>Pseudomonadaceae</taxon>
        <taxon>Pseudomonas</taxon>
    </lineage>
</organism>
<dbReference type="InterPro" id="IPR001310">
    <property type="entry name" value="Histidine_triad_HIT"/>
</dbReference>
<name>A0A5M9IV42_9PSED</name>
<evidence type="ECO:0000313" key="5">
    <source>
        <dbReference type="Proteomes" id="UP000323425"/>
    </source>
</evidence>
<feature type="active site" description="Tele-AMP-histidine intermediate" evidence="1">
    <location>
        <position position="110"/>
    </location>
</feature>
<gene>
    <name evidence="4" type="ORF">FX985_06131</name>
</gene>
<comment type="caution">
    <text evidence="4">The sequence shown here is derived from an EMBL/GenBank/DDBJ whole genome shotgun (WGS) entry which is preliminary data.</text>
</comment>
<dbReference type="EMBL" id="VTFH01000002">
    <property type="protein sequence ID" value="KAA8559749.1"/>
    <property type="molecule type" value="Genomic_DNA"/>
</dbReference>
<dbReference type="PANTHER" id="PTHR46648">
    <property type="entry name" value="HIT FAMILY PROTEIN 1"/>
    <property type="match status" value="1"/>
</dbReference>